<protein>
    <submittedName>
        <fullName evidence="2">Uncharacterized protein</fullName>
    </submittedName>
</protein>
<evidence type="ECO:0000313" key="3">
    <source>
        <dbReference type="Proteomes" id="UP000693981"/>
    </source>
</evidence>
<feature type="compositionally biased region" description="Polar residues" evidence="1">
    <location>
        <begin position="250"/>
        <end position="263"/>
    </location>
</feature>
<proteinExistence type="predicted"/>
<feature type="region of interest" description="Disordered" evidence="1">
    <location>
        <begin position="244"/>
        <end position="348"/>
    </location>
</feature>
<accession>A0A8T1VJ42</accession>
<dbReference type="EMBL" id="JAGDFL010000803">
    <property type="protein sequence ID" value="KAG7381285.1"/>
    <property type="molecule type" value="Genomic_DNA"/>
</dbReference>
<reference evidence="2" key="1">
    <citation type="submission" date="2021-02" db="EMBL/GenBank/DDBJ databases">
        <authorList>
            <person name="Palmer J.M."/>
        </authorList>
    </citation>
    <scope>NUCLEOTIDE SEQUENCE</scope>
    <source>
        <strain evidence="2">SCRP23</strain>
    </source>
</reference>
<keyword evidence="3" id="KW-1185">Reference proteome</keyword>
<feature type="compositionally biased region" description="Low complexity" evidence="1">
    <location>
        <begin position="279"/>
        <end position="295"/>
    </location>
</feature>
<sequence>MLKNEVEAGTPVCQAVGADTYTNTDWRKPMSAAAGQPVYFAYLPNGHIVKDKKAIGTQHGIYWTGQVGTSLSTTFDMKPENLVDGHTMDYDDGNCGESVDYNGNPGGRAGDGKPGYVDQAQAKGYFGAAYSTCFQLEVTAGGAASAATPAAPAKGAVAAAPTAAPAVTPPAPTAAPVPPAAAPVAPAAAVPVPAAPVVTPAPVATPAPAIVAAAAPAATPAPPAAAAASTPLPDADLIATAATPAPAKGDSTSASDSGNGVQSTDDDDIMAKVRPARDTSASTSNSSSAEVGSGSDIEASSGSGDETKQSSPAASSQSSGSAGSSQSNAAGSSSANTQDSSSNPTEISPQWLILSLALLAGALL</sequence>
<dbReference type="AlphaFoldDB" id="A0A8T1VJ42"/>
<feature type="compositionally biased region" description="Low complexity" evidence="1">
    <location>
        <begin position="309"/>
        <end position="342"/>
    </location>
</feature>
<evidence type="ECO:0000256" key="1">
    <source>
        <dbReference type="SAM" id="MobiDB-lite"/>
    </source>
</evidence>
<dbReference type="Proteomes" id="UP000693981">
    <property type="component" value="Unassembled WGS sequence"/>
</dbReference>
<evidence type="ECO:0000313" key="2">
    <source>
        <dbReference type="EMBL" id="KAG7381285.1"/>
    </source>
</evidence>
<dbReference type="OrthoDB" id="64281at2759"/>
<organism evidence="2 3">
    <name type="scientific">Phytophthora boehmeriae</name>
    <dbReference type="NCBI Taxonomy" id="109152"/>
    <lineage>
        <taxon>Eukaryota</taxon>
        <taxon>Sar</taxon>
        <taxon>Stramenopiles</taxon>
        <taxon>Oomycota</taxon>
        <taxon>Peronosporomycetes</taxon>
        <taxon>Peronosporales</taxon>
        <taxon>Peronosporaceae</taxon>
        <taxon>Phytophthora</taxon>
    </lineage>
</organism>
<name>A0A8T1VJ42_9STRA</name>
<comment type="caution">
    <text evidence="2">The sequence shown here is derived from an EMBL/GenBank/DDBJ whole genome shotgun (WGS) entry which is preliminary data.</text>
</comment>
<gene>
    <name evidence="2" type="ORF">PHYBOEH_011107</name>
</gene>